<evidence type="ECO:0000256" key="2">
    <source>
        <dbReference type="SAM" id="MobiDB-lite"/>
    </source>
</evidence>
<feature type="compositionally biased region" description="Acidic residues" evidence="2">
    <location>
        <begin position="198"/>
        <end position="210"/>
    </location>
</feature>
<sequence length="877" mass="100502">MSSSSPWGGWGTKLNVTSIVSQGLEQVRNLREDVEKSFDQVVTGAPGARVSLPLTLKSQQQIEDKELDKEVITIQNEADVGQNEVIVAVGTTLSEDRKSIEVLEEKIKVEEAEENEKDEHQQNVMNASEQEEGEEEVKEMEMELQEKKEMELQEKKEMELQEGDKQDLQAVEEVALLYEEQEEEQQQEIEIEEKIVEDKEDEVQDEEDTLETTKSVDESNDEEAEQEQVVAAASDDVKVAVLVKELEMRESQLLATSATIRELHDELDKTCRREVAAVERADFLTEQLENTRREVAKLTQLHKDASSQNADVQALQMALAEKEEKLSALLDEGQALSVKQAQMEQRLRSLRKEKDELEKQALSSQAQVEASAEEMKKIVSKLKASEEEKTSLMQENLKLARNTELTSASVEKAEQSALEATQQLEKLQAELEKLTLASAIKSEEIERLKMASQSNETLNHEKKELQQTLQFLQANVRDLEKEVARREEMARAEIADLKRKWQDAVARVDILGQSVSEATQPLFRQLHALQEDQRARQDNWKATENTLILRIEEAIEQRRVAEQEKLDMKQQLHEFRRKVEESELEMTRIQAELARSQDAVESTKARARELCGRADALQIELDQAKRQRDEQTEVKEQLQARLANVEKSAKQLQASSAATVELKQIREREEQLRQDLEWHQQELLRLKNLTAQLVSAPVSTGSTSSQRHYVRRRFDGEQPNGSEGVDGELSSEALILKKTLETAMSDQLTLNGHNTSVLRLSQLQQQLRLREGENRMLKQQLETLEARQKQTTDEIVRLSSRNALLESGETQREQAQLELVKLQKHQVVLLELFGEKEEQVEELQAEVKELKAFYRKQLDALATHNEEQQKQRAEQQQ</sequence>
<feature type="coiled-coil region" evidence="1">
    <location>
        <begin position="544"/>
        <end position="689"/>
    </location>
</feature>
<comment type="caution">
    <text evidence="4">The sequence shown here is derived from an EMBL/GenBank/DDBJ whole genome shotgun (WGS) entry which is preliminary data.</text>
</comment>
<protein>
    <recommendedName>
        <fullName evidence="3">TATA element modulatory factor 1 TATA binding domain-containing protein</fullName>
    </recommendedName>
</protein>
<evidence type="ECO:0000256" key="1">
    <source>
        <dbReference type="SAM" id="Coils"/>
    </source>
</evidence>
<feature type="region of interest" description="Disordered" evidence="2">
    <location>
        <begin position="181"/>
        <end position="231"/>
    </location>
</feature>
<accession>A0AAV0ST89</accession>
<feature type="compositionally biased region" description="Acidic residues" evidence="2">
    <location>
        <begin position="181"/>
        <end position="191"/>
    </location>
</feature>
<feature type="coiled-coil region" evidence="1">
    <location>
        <begin position="281"/>
        <end position="500"/>
    </location>
</feature>
<dbReference type="EMBL" id="CANTFK010000159">
    <property type="protein sequence ID" value="CAI5707527.1"/>
    <property type="molecule type" value="Genomic_DNA"/>
</dbReference>
<feature type="coiled-coil region" evidence="1">
    <location>
        <begin position="760"/>
        <end position="860"/>
    </location>
</feature>
<proteinExistence type="predicted"/>
<feature type="domain" description="TATA element modulatory factor 1 TATA binding" evidence="3">
    <location>
        <begin position="752"/>
        <end position="860"/>
    </location>
</feature>
<reference evidence="4" key="1">
    <citation type="submission" date="2022-12" db="EMBL/GenBank/DDBJ databases">
        <authorList>
            <person name="Webb A."/>
        </authorList>
    </citation>
    <scope>NUCLEOTIDE SEQUENCE</scope>
    <source>
        <strain evidence="4">Pf2</strain>
    </source>
</reference>
<evidence type="ECO:0000313" key="5">
    <source>
        <dbReference type="Proteomes" id="UP001159659"/>
    </source>
</evidence>
<feature type="region of interest" description="Disordered" evidence="2">
    <location>
        <begin position="110"/>
        <end position="148"/>
    </location>
</feature>
<name>A0AAV0ST89_9STRA</name>
<gene>
    <name evidence="4" type="ORF">PFR002_LOCUS1516</name>
</gene>
<feature type="compositionally biased region" description="Basic and acidic residues" evidence="2">
    <location>
        <begin position="139"/>
        <end position="148"/>
    </location>
</feature>
<evidence type="ECO:0000259" key="3">
    <source>
        <dbReference type="Pfam" id="PF12325"/>
    </source>
</evidence>
<dbReference type="Proteomes" id="UP001159659">
    <property type="component" value="Unassembled WGS sequence"/>
</dbReference>
<dbReference type="PANTHER" id="PTHR46515">
    <property type="entry name" value="TATA ELEMENT MODULATORY FACTOR TMF1"/>
    <property type="match status" value="1"/>
</dbReference>
<dbReference type="InterPro" id="IPR022091">
    <property type="entry name" value="TMF_TATA-bd"/>
</dbReference>
<dbReference type="AlphaFoldDB" id="A0AAV0ST89"/>
<dbReference type="GO" id="GO:0005783">
    <property type="term" value="C:endoplasmic reticulum"/>
    <property type="evidence" value="ECO:0007669"/>
    <property type="project" value="TreeGrafter"/>
</dbReference>
<evidence type="ECO:0000313" key="4">
    <source>
        <dbReference type="EMBL" id="CAI5707527.1"/>
    </source>
</evidence>
<dbReference type="InterPro" id="IPR052602">
    <property type="entry name" value="Growth_transcription_reg"/>
</dbReference>
<feature type="compositionally biased region" description="Acidic residues" evidence="2">
    <location>
        <begin position="129"/>
        <end position="138"/>
    </location>
</feature>
<dbReference type="GO" id="GO:0005794">
    <property type="term" value="C:Golgi apparatus"/>
    <property type="evidence" value="ECO:0007669"/>
    <property type="project" value="TreeGrafter"/>
</dbReference>
<dbReference type="Pfam" id="PF12325">
    <property type="entry name" value="TMF_TATA_bd"/>
    <property type="match status" value="1"/>
</dbReference>
<keyword evidence="1" id="KW-0175">Coiled coil</keyword>
<organism evidence="4 5">
    <name type="scientific">Peronospora farinosa</name>
    <dbReference type="NCBI Taxonomy" id="134698"/>
    <lineage>
        <taxon>Eukaryota</taxon>
        <taxon>Sar</taxon>
        <taxon>Stramenopiles</taxon>
        <taxon>Oomycota</taxon>
        <taxon>Peronosporomycetes</taxon>
        <taxon>Peronosporales</taxon>
        <taxon>Peronosporaceae</taxon>
        <taxon>Peronospora</taxon>
    </lineage>
</organism>
<dbReference type="PANTHER" id="PTHR46515:SF1">
    <property type="entry name" value="TATA ELEMENT MODULATORY FACTOR"/>
    <property type="match status" value="1"/>
</dbReference>